<proteinExistence type="predicted"/>
<accession>B6JXM5</accession>
<dbReference type="HOGENOM" id="CLU_048444_2_0_1"/>
<dbReference type="SUPFAM" id="SSF53474">
    <property type="entry name" value="alpha/beta-Hydrolases"/>
    <property type="match status" value="1"/>
</dbReference>
<dbReference type="STRING" id="402676.B6JXM5"/>
<evidence type="ECO:0008006" key="3">
    <source>
        <dbReference type="Google" id="ProtNLM"/>
    </source>
</evidence>
<dbReference type="OrthoDB" id="1259151at2759"/>
<dbReference type="Proteomes" id="UP000001744">
    <property type="component" value="Unassembled WGS sequence"/>
</dbReference>
<dbReference type="InterPro" id="IPR029058">
    <property type="entry name" value="AB_hydrolase_fold"/>
</dbReference>
<dbReference type="OMA" id="ERITTAC"/>
<dbReference type="RefSeq" id="XP_002171462.2">
    <property type="nucleotide sequence ID" value="XM_002171426.2"/>
</dbReference>
<dbReference type="GeneID" id="7049730"/>
<dbReference type="AlphaFoldDB" id="B6JXM5"/>
<dbReference type="JaponicusDB" id="SJAG_00165"/>
<protein>
    <recommendedName>
        <fullName evidence="3">Peptidase S9 prolyl oligopeptidase catalytic domain-containing protein</fullName>
    </recommendedName>
</protein>
<evidence type="ECO:0000313" key="1">
    <source>
        <dbReference type="EMBL" id="EEB05169.2"/>
    </source>
</evidence>
<dbReference type="EMBL" id="KE651166">
    <property type="protein sequence ID" value="EEB05169.2"/>
    <property type="molecule type" value="Genomic_DNA"/>
</dbReference>
<name>B6JXM5_SCHJY</name>
<dbReference type="VEuPathDB" id="FungiDB:SJAG_00165"/>
<reference evidence="1 2" key="1">
    <citation type="journal article" date="2011" name="Science">
        <title>Comparative functional genomics of the fission yeasts.</title>
        <authorList>
            <person name="Rhind N."/>
            <person name="Chen Z."/>
            <person name="Yassour M."/>
            <person name="Thompson D.A."/>
            <person name="Haas B.J."/>
            <person name="Habib N."/>
            <person name="Wapinski I."/>
            <person name="Roy S."/>
            <person name="Lin M.F."/>
            <person name="Heiman D.I."/>
            <person name="Young S.K."/>
            <person name="Furuya K."/>
            <person name="Guo Y."/>
            <person name="Pidoux A."/>
            <person name="Chen H.M."/>
            <person name="Robbertse B."/>
            <person name="Goldberg J.M."/>
            <person name="Aoki K."/>
            <person name="Bayne E.H."/>
            <person name="Berlin A.M."/>
            <person name="Desjardins C.A."/>
            <person name="Dobbs E."/>
            <person name="Dukaj L."/>
            <person name="Fan L."/>
            <person name="FitzGerald M.G."/>
            <person name="French C."/>
            <person name="Gujja S."/>
            <person name="Hansen K."/>
            <person name="Keifenheim D."/>
            <person name="Levin J.Z."/>
            <person name="Mosher R.A."/>
            <person name="Mueller C.A."/>
            <person name="Pfiffner J."/>
            <person name="Priest M."/>
            <person name="Russ C."/>
            <person name="Smialowska A."/>
            <person name="Swoboda P."/>
            <person name="Sykes S.M."/>
            <person name="Vaughn M."/>
            <person name="Vengrova S."/>
            <person name="Yoder R."/>
            <person name="Zeng Q."/>
            <person name="Allshire R."/>
            <person name="Baulcombe D."/>
            <person name="Birren B.W."/>
            <person name="Brown W."/>
            <person name="Ekwall K."/>
            <person name="Kellis M."/>
            <person name="Leatherwood J."/>
            <person name="Levin H."/>
            <person name="Margalit H."/>
            <person name="Martienssen R."/>
            <person name="Nieduszynski C.A."/>
            <person name="Spatafora J.W."/>
            <person name="Friedman N."/>
            <person name="Dalgaard J.Z."/>
            <person name="Baumann P."/>
            <person name="Niki H."/>
            <person name="Regev A."/>
            <person name="Nusbaum C."/>
        </authorList>
    </citation>
    <scope>NUCLEOTIDE SEQUENCE [LARGE SCALE GENOMIC DNA]</scope>
    <source>
        <strain evidence="2">yFS275 / FY16936</strain>
    </source>
</reference>
<gene>
    <name evidence="1" type="ORF">SJAG_00165</name>
</gene>
<keyword evidence="2" id="KW-1185">Reference proteome</keyword>
<dbReference type="Gene3D" id="3.40.50.1820">
    <property type="entry name" value="alpha/beta hydrolase"/>
    <property type="match status" value="1"/>
</dbReference>
<organism evidence="1 2">
    <name type="scientific">Schizosaccharomyces japonicus (strain yFS275 / FY16936)</name>
    <name type="common">Fission yeast</name>
    <dbReference type="NCBI Taxonomy" id="402676"/>
    <lineage>
        <taxon>Eukaryota</taxon>
        <taxon>Fungi</taxon>
        <taxon>Dikarya</taxon>
        <taxon>Ascomycota</taxon>
        <taxon>Taphrinomycotina</taxon>
        <taxon>Schizosaccharomycetes</taxon>
        <taxon>Schizosaccharomycetales</taxon>
        <taxon>Schizosaccharomycetaceae</taxon>
        <taxon>Schizosaccharomyces</taxon>
    </lineage>
</organism>
<evidence type="ECO:0000313" key="2">
    <source>
        <dbReference type="Proteomes" id="UP000001744"/>
    </source>
</evidence>
<sequence>MILDLVPIILFPDNHHQVASYAAYGVSLGGHTVWHLLNDERITTACVMIGCPSYTEMMCERAKESDIQVTDRIIPPKLVELIERVGPNPELIKGKHLAVLSGADDTLVPVRYTDAFLPKLQCAELLKKTYPGVKHETPDYMLEECAEFLYKHF</sequence>